<accession>A0A0F9H9Q7</accession>
<organism evidence="10">
    <name type="scientific">marine sediment metagenome</name>
    <dbReference type="NCBI Taxonomy" id="412755"/>
    <lineage>
        <taxon>unclassified sequences</taxon>
        <taxon>metagenomes</taxon>
        <taxon>ecological metagenomes</taxon>
    </lineage>
</organism>
<dbReference type="CDD" id="cd16373">
    <property type="entry name" value="DMSOR_beta_like"/>
    <property type="match status" value="1"/>
</dbReference>
<evidence type="ECO:0000256" key="7">
    <source>
        <dbReference type="ARBA" id="ARBA00023014"/>
    </source>
</evidence>
<evidence type="ECO:0000256" key="8">
    <source>
        <dbReference type="SAM" id="MobiDB-lite"/>
    </source>
</evidence>
<evidence type="ECO:0000256" key="3">
    <source>
        <dbReference type="ARBA" id="ARBA00022723"/>
    </source>
</evidence>
<keyword evidence="1" id="KW-0813">Transport</keyword>
<evidence type="ECO:0000256" key="6">
    <source>
        <dbReference type="ARBA" id="ARBA00023004"/>
    </source>
</evidence>
<dbReference type="Pfam" id="PF12838">
    <property type="entry name" value="Fer4_7"/>
    <property type="match status" value="2"/>
</dbReference>
<feature type="non-terminal residue" evidence="10">
    <location>
        <position position="1"/>
    </location>
</feature>
<evidence type="ECO:0000256" key="2">
    <source>
        <dbReference type="ARBA" id="ARBA00022485"/>
    </source>
</evidence>
<evidence type="ECO:0000313" key="10">
    <source>
        <dbReference type="EMBL" id="KKL71887.1"/>
    </source>
</evidence>
<dbReference type="PROSITE" id="PS51379">
    <property type="entry name" value="4FE4S_FER_2"/>
    <property type="match status" value="3"/>
</dbReference>
<dbReference type="InterPro" id="IPR050157">
    <property type="entry name" value="PSI_iron-sulfur_center"/>
</dbReference>
<evidence type="ECO:0000256" key="1">
    <source>
        <dbReference type="ARBA" id="ARBA00022448"/>
    </source>
</evidence>
<keyword evidence="3" id="KW-0479">Metal-binding</keyword>
<dbReference type="InterPro" id="IPR017896">
    <property type="entry name" value="4Fe4S_Fe-S-bd"/>
</dbReference>
<dbReference type="NCBIfam" id="NF007012">
    <property type="entry name" value="PRK09476.1"/>
    <property type="match status" value="1"/>
</dbReference>
<feature type="compositionally biased region" description="Polar residues" evidence="8">
    <location>
        <begin position="220"/>
        <end position="232"/>
    </location>
</feature>
<dbReference type="PROSITE" id="PS00198">
    <property type="entry name" value="4FE4S_FER_1"/>
    <property type="match status" value="1"/>
</dbReference>
<proteinExistence type="predicted"/>
<dbReference type="InterPro" id="IPR017900">
    <property type="entry name" value="4Fe4S_Fe_S_CS"/>
</dbReference>
<comment type="caution">
    <text evidence="10">The sequence shown here is derived from an EMBL/GenBank/DDBJ whole genome shotgun (WGS) entry which is preliminary data.</text>
</comment>
<dbReference type="GO" id="GO:0046872">
    <property type="term" value="F:metal ion binding"/>
    <property type="evidence" value="ECO:0007669"/>
    <property type="project" value="UniProtKB-KW"/>
</dbReference>
<dbReference type="GO" id="GO:0051539">
    <property type="term" value="F:4 iron, 4 sulfur cluster binding"/>
    <property type="evidence" value="ECO:0007669"/>
    <property type="project" value="UniProtKB-KW"/>
</dbReference>
<evidence type="ECO:0000256" key="5">
    <source>
        <dbReference type="ARBA" id="ARBA00022982"/>
    </source>
</evidence>
<keyword evidence="6" id="KW-0408">Iron</keyword>
<keyword evidence="2" id="KW-0004">4Fe-4S</keyword>
<keyword evidence="5" id="KW-0249">Electron transport</keyword>
<dbReference type="InterPro" id="IPR004494">
    <property type="entry name" value="MauM_NapG"/>
</dbReference>
<dbReference type="PANTHER" id="PTHR24960:SF79">
    <property type="entry name" value="PHOTOSYSTEM I IRON-SULFUR CENTER"/>
    <property type="match status" value="1"/>
</dbReference>
<dbReference type="EMBL" id="LAZR01025449">
    <property type="protein sequence ID" value="KKL71887.1"/>
    <property type="molecule type" value="Genomic_DNA"/>
</dbReference>
<feature type="region of interest" description="Disordered" evidence="8">
    <location>
        <begin position="212"/>
        <end position="238"/>
    </location>
</feature>
<name>A0A0F9H9Q7_9ZZZZ</name>
<protein>
    <recommendedName>
        <fullName evidence="9">4Fe-4S ferredoxin-type domain-containing protein</fullName>
    </recommendedName>
</protein>
<keyword evidence="7" id="KW-0411">Iron-sulfur</keyword>
<feature type="domain" description="4Fe-4S ferredoxin-type" evidence="9">
    <location>
        <begin position="25"/>
        <end position="55"/>
    </location>
</feature>
<dbReference type="NCBIfam" id="TIGR00397">
    <property type="entry name" value="mauM_napG"/>
    <property type="match status" value="1"/>
</dbReference>
<dbReference type="PANTHER" id="PTHR24960">
    <property type="entry name" value="PHOTOSYSTEM I IRON-SULFUR CENTER-RELATED"/>
    <property type="match status" value="1"/>
</dbReference>
<dbReference type="Gene3D" id="3.30.70.20">
    <property type="match status" value="2"/>
</dbReference>
<keyword evidence="4" id="KW-0677">Repeat</keyword>
<feature type="domain" description="4Fe-4S ferredoxin-type" evidence="9">
    <location>
        <begin position="158"/>
        <end position="189"/>
    </location>
</feature>
<sequence>TGGVLWGGYLQRAKAAPLVLRPPGALTEREFLAKCIKCGLCVIDCPYDALMLAAPGDGLQVGTPYFLPRQRPCYMCRDIHCANACPTGALDLSLLVPEGRKEAEINLSRMGLARIDRETCIAYWGLRCDVCYRACPLIDKALILQHSRNDRTGRHAFLAPVVDSEHCTGCGICEHVCITRKASINILPLGVAQGRSDAKYIRGWRSEDEQLLESAPGDTITETPRSSSSPTDYLNDEL</sequence>
<gene>
    <name evidence="10" type="ORF">LCGC14_2090440</name>
</gene>
<dbReference type="AlphaFoldDB" id="A0A0F9H9Q7"/>
<dbReference type="SUPFAM" id="SSF54862">
    <property type="entry name" value="4Fe-4S ferredoxins"/>
    <property type="match status" value="1"/>
</dbReference>
<reference evidence="10" key="1">
    <citation type="journal article" date="2015" name="Nature">
        <title>Complex archaea that bridge the gap between prokaryotes and eukaryotes.</title>
        <authorList>
            <person name="Spang A."/>
            <person name="Saw J.H."/>
            <person name="Jorgensen S.L."/>
            <person name="Zaremba-Niedzwiedzka K."/>
            <person name="Martijn J."/>
            <person name="Lind A.E."/>
            <person name="van Eijk R."/>
            <person name="Schleper C."/>
            <person name="Guy L."/>
            <person name="Ettema T.J."/>
        </authorList>
    </citation>
    <scope>NUCLEOTIDE SEQUENCE</scope>
</reference>
<feature type="domain" description="4Fe-4S ferredoxin-type" evidence="9">
    <location>
        <begin position="62"/>
        <end position="95"/>
    </location>
</feature>
<evidence type="ECO:0000259" key="9">
    <source>
        <dbReference type="PROSITE" id="PS51379"/>
    </source>
</evidence>
<evidence type="ECO:0000256" key="4">
    <source>
        <dbReference type="ARBA" id="ARBA00022737"/>
    </source>
</evidence>